<dbReference type="PROSITE" id="PS00636">
    <property type="entry name" value="DNAJ_1"/>
    <property type="match status" value="1"/>
</dbReference>
<feature type="repeat" description="CXXCXGXG motif" evidence="11">
    <location>
        <begin position="200"/>
        <end position="207"/>
    </location>
</feature>
<keyword evidence="4 11" id="KW-0863">Zinc-finger</keyword>
<dbReference type="GO" id="GO:0008270">
    <property type="term" value="F:zinc ion binding"/>
    <property type="evidence" value="ECO:0007669"/>
    <property type="project" value="UniProtKB-UniRule"/>
</dbReference>
<name>H7EIX6_9SPIR</name>
<dbReference type="GO" id="GO:0051082">
    <property type="term" value="F:unfolded protein binding"/>
    <property type="evidence" value="ECO:0007669"/>
    <property type="project" value="UniProtKB-UniRule"/>
</dbReference>
<reference evidence="15 16" key="1">
    <citation type="submission" date="2011-09" db="EMBL/GenBank/DDBJ databases">
        <title>The draft genome of Treponema saccharophilum DSM 2985.</title>
        <authorList>
            <consortium name="US DOE Joint Genome Institute (JGI-PGF)"/>
            <person name="Lucas S."/>
            <person name="Copeland A."/>
            <person name="Lapidus A."/>
            <person name="Glavina del Rio T."/>
            <person name="Dalin E."/>
            <person name="Tice H."/>
            <person name="Bruce D."/>
            <person name="Goodwin L."/>
            <person name="Pitluck S."/>
            <person name="Peters L."/>
            <person name="Kyrpides N."/>
            <person name="Mavromatis K."/>
            <person name="Ivanova N."/>
            <person name="Markowitz V."/>
            <person name="Cheng J.-F."/>
            <person name="Hugenholtz P."/>
            <person name="Woyke T."/>
            <person name="Wu D."/>
            <person name="Gronow S."/>
            <person name="Wellnitz S."/>
            <person name="Brambilla E."/>
            <person name="Klenk H.-P."/>
            <person name="Eisen J.A."/>
        </authorList>
    </citation>
    <scope>NUCLEOTIDE SEQUENCE [LARGE SCALE GENOMIC DNA]</scope>
    <source>
        <strain evidence="15 16">DSM 2985</strain>
    </source>
</reference>
<comment type="function">
    <text evidence="8 11">Participates actively in the response to hyperosmotic and heat shock by preventing the aggregation of stress-denatured proteins and by disaggregating proteins, also in an autonomous, DnaK-independent fashion. Unfolded proteins bind initially to DnaJ; upon interaction with the DnaJ-bound protein, DnaK hydrolyzes its bound ATP, resulting in the formation of a stable complex. GrpE releases ADP from DnaK; ATP binding to DnaK triggers the release of the substrate protein, thus completing the reaction cycle. Several rounds of ATP-dependent interactions between DnaJ, DnaK and GrpE are required for fully efficient folding. Also involved, together with DnaK and GrpE, in the DNA replication of plasmids through activation of initiation proteins.</text>
</comment>
<evidence type="ECO:0000256" key="11">
    <source>
        <dbReference type="HAMAP-Rule" id="MF_01152"/>
    </source>
</evidence>
<dbReference type="Pfam" id="PF00226">
    <property type="entry name" value="DnaJ"/>
    <property type="match status" value="1"/>
</dbReference>
<dbReference type="InterPro" id="IPR036869">
    <property type="entry name" value="J_dom_sf"/>
</dbReference>
<dbReference type="SMART" id="SM00271">
    <property type="entry name" value="DnaJ"/>
    <property type="match status" value="1"/>
</dbReference>
<feature type="repeat" description="CXXCXGXG motif" evidence="11">
    <location>
        <begin position="214"/>
        <end position="221"/>
    </location>
</feature>
<feature type="domain" description="CR-type" evidence="14">
    <location>
        <begin position="148"/>
        <end position="226"/>
    </location>
</feature>
<keyword evidence="6 11" id="KW-0346">Stress response</keyword>
<dbReference type="Pfam" id="PF00684">
    <property type="entry name" value="DnaJ_CXXCXGXG"/>
    <property type="match status" value="1"/>
</dbReference>
<protein>
    <recommendedName>
        <fullName evidence="10 11">Chaperone protein DnaJ</fullName>
    </recommendedName>
</protein>
<dbReference type="NCBIfam" id="NF008035">
    <property type="entry name" value="PRK10767.1"/>
    <property type="match status" value="1"/>
</dbReference>
<evidence type="ECO:0000313" key="15">
    <source>
        <dbReference type="EMBL" id="EIC02433.1"/>
    </source>
</evidence>
<evidence type="ECO:0000259" key="13">
    <source>
        <dbReference type="PROSITE" id="PS50076"/>
    </source>
</evidence>
<feature type="binding site" evidence="11">
    <location>
        <position position="203"/>
    </location>
    <ligand>
        <name>Zn(2+)</name>
        <dbReference type="ChEBI" id="CHEBI:29105"/>
        <label>2</label>
    </ligand>
</feature>
<feature type="binding site" evidence="11">
    <location>
        <position position="161"/>
    </location>
    <ligand>
        <name>Zn(2+)</name>
        <dbReference type="ChEBI" id="CHEBI:29105"/>
        <label>1</label>
    </ligand>
</feature>
<dbReference type="InterPro" id="IPR002939">
    <property type="entry name" value="DnaJ_C"/>
</dbReference>
<dbReference type="PROSITE" id="PS50076">
    <property type="entry name" value="DNAJ_2"/>
    <property type="match status" value="1"/>
</dbReference>
<dbReference type="STRING" id="907348.TresaDRAFT_2075"/>
<dbReference type="SUPFAM" id="SSF57938">
    <property type="entry name" value="DnaJ/Hsp40 cysteine-rich domain"/>
    <property type="match status" value="1"/>
</dbReference>
<evidence type="ECO:0000256" key="8">
    <source>
        <dbReference type="ARBA" id="ARBA00053423"/>
    </source>
</evidence>
<feature type="repeat" description="CXXCXGXG motif" evidence="11">
    <location>
        <begin position="161"/>
        <end position="168"/>
    </location>
</feature>
<dbReference type="NCBIfam" id="TIGR02349">
    <property type="entry name" value="DnaJ_bact"/>
    <property type="match status" value="1"/>
</dbReference>
<dbReference type="InterPro" id="IPR001623">
    <property type="entry name" value="DnaJ_domain"/>
</dbReference>
<proteinExistence type="inferred from homology"/>
<dbReference type="HAMAP" id="MF_01152">
    <property type="entry name" value="DnaJ"/>
    <property type="match status" value="1"/>
</dbReference>
<dbReference type="FunFam" id="2.60.260.20:FF:000005">
    <property type="entry name" value="Chaperone protein dnaJ 1, mitochondrial"/>
    <property type="match status" value="1"/>
</dbReference>
<feature type="binding site" evidence="11">
    <location>
        <position position="214"/>
    </location>
    <ligand>
        <name>Zn(2+)</name>
        <dbReference type="ChEBI" id="CHEBI:29105"/>
        <label>1</label>
    </ligand>
</feature>
<dbReference type="Gene3D" id="2.60.260.20">
    <property type="entry name" value="Urease metallochaperone UreE, N-terminal domain"/>
    <property type="match status" value="2"/>
</dbReference>
<evidence type="ECO:0000256" key="2">
    <source>
        <dbReference type="ARBA" id="ARBA00022723"/>
    </source>
</evidence>
<dbReference type="PROSITE" id="PS51188">
    <property type="entry name" value="ZF_CR"/>
    <property type="match status" value="1"/>
</dbReference>
<evidence type="ECO:0000313" key="16">
    <source>
        <dbReference type="Proteomes" id="UP000003571"/>
    </source>
</evidence>
<feature type="binding site" evidence="11">
    <location>
        <position position="200"/>
    </location>
    <ligand>
        <name>Zn(2+)</name>
        <dbReference type="ChEBI" id="CHEBI:29105"/>
        <label>2</label>
    </ligand>
</feature>
<feature type="binding site" evidence="11">
    <location>
        <position position="178"/>
    </location>
    <ligand>
        <name>Zn(2+)</name>
        <dbReference type="ChEBI" id="CHEBI:29105"/>
        <label>2</label>
    </ligand>
</feature>
<dbReference type="GO" id="GO:0005524">
    <property type="term" value="F:ATP binding"/>
    <property type="evidence" value="ECO:0007669"/>
    <property type="project" value="InterPro"/>
</dbReference>
<gene>
    <name evidence="11" type="primary">dnaJ</name>
    <name evidence="15" type="ORF">TresaDRAFT_2075</name>
</gene>
<dbReference type="SUPFAM" id="SSF46565">
    <property type="entry name" value="Chaperone J-domain"/>
    <property type="match status" value="1"/>
</dbReference>
<dbReference type="InterPro" id="IPR008971">
    <property type="entry name" value="HSP40/DnaJ_pept-bd"/>
</dbReference>
<dbReference type="PANTHER" id="PTHR43096:SF10">
    <property type="entry name" value="CHAPERONE PROTEIN DNAJ A6, CHLOROPLASTIC"/>
    <property type="match status" value="1"/>
</dbReference>
<feature type="zinc finger region" description="CR-type" evidence="12">
    <location>
        <begin position="148"/>
        <end position="226"/>
    </location>
</feature>
<evidence type="ECO:0000256" key="9">
    <source>
        <dbReference type="ARBA" id="ARBA00061004"/>
    </source>
</evidence>
<dbReference type="GO" id="GO:0031072">
    <property type="term" value="F:heat shock protein binding"/>
    <property type="evidence" value="ECO:0007669"/>
    <property type="project" value="InterPro"/>
</dbReference>
<dbReference type="RefSeq" id="WP_002703091.1">
    <property type="nucleotide sequence ID" value="NZ_AGRW01000039.1"/>
</dbReference>
<dbReference type="InterPro" id="IPR001305">
    <property type="entry name" value="HSP_DnaJ_Cys-rich_dom"/>
</dbReference>
<dbReference type="CDD" id="cd10719">
    <property type="entry name" value="DnaJ_zf"/>
    <property type="match status" value="1"/>
</dbReference>
<accession>H7EIX6</accession>
<evidence type="ECO:0000256" key="7">
    <source>
        <dbReference type="ARBA" id="ARBA00023186"/>
    </source>
</evidence>
<comment type="cofactor">
    <cofactor evidence="11">
        <name>Zn(2+)</name>
        <dbReference type="ChEBI" id="CHEBI:29105"/>
    </cofactor>
    <text evidence="11">Binds 2 Zn(2+) ions per monomer.</text>
</comment>
<comment type="subcellular location">
    <subcellularLocation>
        <location evidence="11">Cytoplasm</location>
    </subcellularLocation>
</comment>
<dbReference type="Gene3D" id="2.10.230.10">
    <property type="entry name" value="Heat shock protein DnaJ, cysteine-rich domain"/>
    <property type="match status" value="1"/>
</dbReference>
<dbReference type="FunFam" id="2.10.230.10:FF:000002">
    <property type="entry name" value="Molecular chaperone DnaJ"/>
    <property type="match status" value="1"/>
</dbReference>
<dbReference type="Proteomes" id="UP000003571">
    <property type="component" value="Unassembled WGS sequence"/>
</dbReference>
<keyword evidence="1 11" id="KW-0235">DNA replication</keyword>
<comment type="domain">
    <text evidence="11">The J domain is necessary and sufficient to stimulate DnaK ATPase activity. Zinc center 1 plays an important role in the autonomous, DnaK-independent chaperone activity of DnaJ. Zinc center 2 is essential for interaction with DnaK and for DnaJ activity.</text>
</comment>
<dbReference type="PRINTS" id="PR00625">
    <property type="entry name" value="JDOMAIN"/>
</dbReference>
<sequence length="381" mass="40949">MATKRDYYEVLGVDKSASKDDIKRAYRKLAVKYHPDRNPGDKEAEEKFKEATEAYEVLSDDSKRPAYDQYGFAGVDGMNGGGGGYSHAFNDFSDLFSSFGGDFFERMFGGFGGFGGFGESRRRDPNAPTKGDSLRYDLSISFKESVFGSKVDLKFNHEETCETCHGSGGADGSRRVTCPTCGGSGQIRRNSGFFAVSSVCGTCGGSGTKIDKPCPKCRGRGVKDVLKHITLTIPCGVENGQRLSLHGMGNAGANGGPAGDLVVILHVEPHKFFERDGYDLYCAVPVTFAQAAIGAVLNITGLDGRKVEVKIPEGIQNGGFVVVKGEGVPHANSTVRGDLHVKVLVRVPTRLNGEQRRLMEQFAAVEKATTSPECVALDSLR</sequence>
<dbReference type="PANTHER" id="PTHR43096">
    <property type="entry name" value="DNAJ HOMOLOG 1, MITOCHONDRIAL-RELATED"/>
    <property type="match status" value="1"/>
</dbReference>
<evidence type="ECO:0000256" key="3">
    <source>
        <dbReference type="ARBA" id="ARBA00022737"/>
    </source>
</evidence>
<dbReference type="AlphaFoldDB" id="H7EIX6"/>
<dbReference type="GO" id="GO:0006260">
    <property type="term" value="P:DNA replication"/>
    <property type="evidence" value="ECO:0007669"/>
    <property type="project" value="UniProtKB-KW"/>
</dbReference>
<dbReference type="GO" id="GO:0009408">
    <property type="term" value="P:response to heat"/>
    <property type="evidence" value="ECO:0007669"/>
    <property type="project" value="InterPro"/>
</dbReference>
<dbReference type="InterPro" id="IPR018253">
    <property type="entry name" value="DnaJ_domain_CS"/>
</dbReference>
<evidence type="ECO:0000259" key="14">
    <source>
        <dbReference type="PROSITE" id="PS51188"/>
    </source>
</evidence>
<keyword evidence="5 11" id="KW-0862">Zinc</keyword>
<keyword evidence="16" id="KW-1185">Reference proteome</keyword>
<evidence type="ECO:0000256" key="6">
    <source>
        <dbReference type="ARBA" id="ARBA00023016"/>
    </source>
</evidence>
<keyword evidence="11" id="KW-0963">Cytoplasm</keyword>
<dbReference type="FunFam" id="1.10.287.110:FF:000034">
    <property type="entry name" value="Chaperone protein DnaJ"/>
    <property type="match status" value="1"/>
</dbReference>
<feature type="repeat" description="CXXCXGXG motif" evidence="11">
    <location>
        <begin position="178"/>
        <end position="185"/>
    </location>
</feature>
<dbReference type="GO" id="GO:0042026">
    <property type="term" value="P:protein refolding"/>
    <property type="evidence" value="ECO:0007669"/>
    <property type="project" value="TreeGrafter"/>
</dbReference>
<evidence type="ECO:0000256" key="12">
    <source>
        <dbReference type="PROSITE-ProRule" id="PRU00546"/>
    </source>
</evidence>
<dbReference type="Pfam" id="PF01556">
    <property type="entry name" value="DnaJ_C"/>
    <property type="match status" value="1"/>
</dbReference>
<dbReference type="eggNOG" id="COG0484">
    <property type="taxonomic scope" value="Bacteria"/>
</dbReference>
<comment type="similarity">
    <text evidence="9 11">Belongs to the DnaJ family.</text>
</comment>
<comment type="subunit">
    <text evidence="11">Homodimer.</text>
</comment>
<dbReference type="Gene3D" id="1.10.287.110">
    <property type="entry name" value="DnaJ domain"/>
    <property type="match status" value="1"/>
</dbReference>
<feature type="binding site" evidence="11">
    <location>
        <position position="217"/>
    </location>
    <ligand>
        <name>Zn(2+)</name>
        <dbReference type="ChEBI" id="CHEBI:29105"/>
        <label>1</label>
    </ligand>
</feature>
<dbReference type="PATRIC" id="fig|907348.3.peg.786"/>
<dbReference type="CDD" id="cd06257">
    <property type="entry name" value="DnaJ"/>
    <property type="match status" value="1"/>
</dbReference>
<feature type="binding site" evidence="11">
    <location>
        <position position="164"/>
    </location>
    <ligand>
        <name>Zn(2+)</name>
        <dbReference type="ChEBI" id="CHEBI:29105"/>
        <label>1</label>
    </ligand>
</feature>
<evidence type="ECO:0000256" key="4">
    <source>
        <dbReference type="ARBA" id="ARBA00022771"/>
    </source>
</evidence>
<feature type="domain" description="J" evidence="13">
    <location>
        <begin position="6"/>
        <end position="71"/>
    </location>
</feature>
<evidence type="ECO:0000256" key="5">
    <source>
        <dbReference type="ARBA" id="ARBA00022833"/>
    </source>
</evidence>
<dbReference type="InterPro" id="IPR036410">
    <property type="entry name" value="HSP_DnaJ_Cys-rich_dom_sf"/>
</dbReference>
<keyword evidence="3 11" id="KW-0677">Repeat</keyword>
<keyword evidence="2 11" id="KW-0479">Metal-binding</keyword>
<dbReference type="CDD" id="cd10747">
    <property type="entry name" value="DnaJ_C"/>
    <property type="match status" value="1"/>
</dbReference>
<keyword evidence="7 11" id="KW-0143">Chaperone</keyword>
<comment type="caution">
    <text evidence="15">The sequence shown here is derived from an EMBL/GenBank/DDBJ whole genome shotgun (WGS) entry which is preliminary data.</text>
</comment>
<dbReference type="GO" id="GO:0005737">
    <property type="term" value="C:cytoplasm"/>
    <property type="evidence" value="ECO:0007669"/>
    <property type="project" value="UniProtKB-SubCell"/>
</dbReference>
<feature type="binding site" evidence="11">
    <location>
        <position position="181"/>
    </location>
    <ligand>
        <name>Zn(2+)</name>
        <dbReference type="ChEBI" id="CHEBI:29105"/>
        <label>2</label>
    </ligand>
</feature>
<dbReference type="InterPro" id="IPR012724">
    <property type="entry name" value="DnaJ"/>
</dbReference>
<dbReference type="EMBL" id="AGRW01000039">
    <property type="protein sequence ID" value="EIC02433.1"/>
    <property type="molecule type" value="Genomic_DNA"/>
</dbReference>
<dbReference type="OrthoDB" id="9779889at2"/>
<evidence type="ECO:0000256" key="10">
    <source>
        <dbReference type="ARBA" id="ARBA00067609"/>
    </source>
</evidence>
<dbReference type="SUPFAM" id="SSF49493">
    <property type="entry name" value="HSP40/DnaJ peptide-binding domain"/>
    <property type="match status" value="2"/>
</dbReference>
<organism evidence="15 16">
    <name type="scientific">Treponema saccharophilum DSM 2985</name>
    <dbReference type="NCBI Taxonomy" id="907348"/>
    <lineage>
        <taxon>Bacteria</taxon>
        <taxon>Pseudomonadati</taxon>
        <taxon>Spirochaetota</taxon>
        <taxon>Spirochaetia</taxon>
        <taxon>Spirochaetales</taxon>
        <taxon>Treponemataceae</taxon>
        <taxon>Treponema</taxon>
    </lineage>
</organism>
<evidence type="ECO:0000256" key="1">
    <source>
        <dbReference type="ARBA" id="ARBA00022705"/>
    </source>
</evidence>